<keyword evidence="2" id="KW-0614">Plasmid</keyword>
<geneLocation type="plasmid" evidence="2 3">
    <name>megaplasmid</name>
</geneLocation>
<feature type="domain" description="Autotransporter" evidence="1">
    <location>
        <begin position="5"/>
        <end position="62"/>
    </location>
</feature>
<dbReference type="InterPro" id="IPR036709">
    <property type="entry name" value="Autotransporte_beta_dom_sf"/>
</dbReference>
<dbReference type="SUPFAM" id="SSF103515">
    <property type="entry name" value="Autotransporter"/>
    <property type="match status" value="1"/>
</dbReference>
<dbReference type="HOGENOM" id="CLU_2603483_0_0_4"/>
<dbReference type="AlphaFoldDB" id="Q1LCU9"/>
<sequence>MREEGKTKWQPYLTLNWWHTGVSSNISFNELPLGSMYPSNRYEVKIGANAQFSKRWTGWTNVSGRGARRASTTTRCVWA</sequence>
<dbReference type="NCBIfam" id="TIGR01414">
    <property type="entry name" value="autotrans_barl"/>
    <property type="match status" value="1"/>
</dbReference>
<dbReference type="eggNOG" id="COG3468">
    <property type="taxonomic scope" value="Bacteria"/>
</dbReference>
<proteinExistence type="predicted"/>
<gene>
    <name evidence="2" type="ordered locus">Rmet_5168</name>
</gene>
<evidence type="ECO:0000313" key="3">
    <source>
        <dbReference type="Proteomes" id="UP000002429"/>
    </source>
</evidence>
<evidence type="ECO:0000313" key="2">
    <source>
        <dbReference type="EMBL" id="ABF12027.1"/>
    </source>
</evidence>
<dbReference type="Proteomes" id="UP000002429">
    <property type="component" value="Plasmid megaplasmid"/>
</dbReference>
<keyword evidence="3" id="KW-1185">Reference proteome</keyword>
<dbReference type="KEGG" id="rme:Rmet_5168"/>
<organism evidence="2 3">
    <name type="scientific">Cupriavidus metallidurans (strain ATCC 43123 / DSM 2839 / NBRC 102507 / CH34)</name>
    <name type="common">Ralstonia metallidurans</name>
    <dbReference type="NCBI Taxonomy" id="266264"/>
    <lineage>
        <taxon>Bacteria</taxon>
        <taxon>Pseudomonadati</taxon>
        <taxon>Pseudomonadota</taxon>
        <taxon>Betaproteobacteria</taxon>
        <taxon>Burkholderiales</taxon>
        <taxon>Burkholderiaceae</taxon>
        <taxon>Cupriavidus</taxon>
    </lineage>
</organism>
<name>Q1LCU9_CUPMC</name>
<evidence type="ECO:0000259" key="1">
    <source>
        <dbReference type="Pfam" id="PF03797"/>
    </source>
</evidence>
<dbReference type="InterPro" id="IPR006315">
    <property type="entry name" value="OM_autotransptr_brl_dom"/>
</dbReference>
<dbReference type="InterPro" id="IPR005546">
    <property type="entry name" value="Autotransporte_beta"/>
</dbReference>
<protein>
    <recommendedName>
        <fullName evidence="1">Autotransporter domain-containing protein</fullName>
    </recommendedName>
</protein>
<reference evidence="3" key="1">
    <citation type="journal article" date="2010" name="PLoS ONE">
        <title>The complete genome sequence of Cupriavidus metallidurans strain CH34, a master survivalist in harsh and anthropogenic environments.</title>
        <authorList>
            <person name="Janssen P.J."/>
            <person name="Van Houdt R."/>
            <person name="Moors H."/>
            <person name="Monsieurs P."/>
            <person name="Morin N."/>
            <person name="Michaux A."/>
            <person name="Benotmane M.A."/>
            <person name="Leys N."/>
            <person name="Vallaeys T."/>
            <person name="Lapidus A."/>
            <person name="Monchy S."/>
            <person name="Medigue C."/>
            <person name="Taghavi S."/>
            <person name="McCorkle S."/>
            <person name="Dunn J."/>
            <person name="van der Lelie D."/>
            <person name="Mergeay M."/>
        </authorList>
    </citation>
    <scope>NUCLEOTIDE SEQUENCE [LARGE SCALE GENOMIC DNA]</scope>
    <source>
        <strain evidence="3">ATCC 43123 / DSM 2839 / NBRC 102507 / CH34</strain>
    </source>
</reference>
<accession>Q1LCU9</accession>
<dbReference type="EMBL" id="CP000353">
    <property type="protein sequence ID" value="ABF12027.1"/>
    <property type="molecule type" value="Genomic_DNA"/>
</dbReference>
<dbReference type="Gene3D" id="2.40.128.130">
    <property type="entry name" value="Autotransporter beta-domain"/>
    <property type="match status" value="1"/>
</dbReference>
<dbReference type="RefSeq" id="WP_011519572.1">
    <property type="nucleotide sequence ID" value="NC_007974.2"/>
</dbReference>
<dbReference type="GO" id="GO:0019867">
    <property type="term" value="C:outer membrane"/>
    <property type="evidence" value="ECO:0007669"/>
    <property type="project" value="InterPro"/>
</dbReference>
<dbReference type="Pfam" id="PF03797">
    <property type="entry name" value="Autotransporter"/>
    <property type="match status" value="1"/>
</dbReference>